<feature type="compositionally biased region" description="Basic and acidic residues" evidence="17">
    <location>
        <begin position="976"/>
        <end position="987"/>
    </location>
</feature>
<comment type="function">
    <text evidence="15">Part of the Sec protein translocase complex. Interacts with the SecYEG preprotein conducting channel. Has a central role in coupling the hydrolysis of ATP to the transfer of proteins into and across the cell membrane, serving as an ATP-driven molecular motor driving the stepwise translocation of polypeptide chains across the membrane.</text>
</comment>
<dbReference type="GO" id="GO:0017038">
    <property type="term" value="P:protein import"/>
    <property type="evidence" value="ECO:0007669"/>
    <property type="project" value="InterPro"/>
</dbReference>
<evidence type="ECO:0000256" key="6">
    <source>
        <dbReference type="ARBA" id="ARBA00022723"/>
    </source>
</evidence>
<feature type="domain" description="SecA family profile" evidence="20">
    <location>
        <begin position="1"/>
        <end position="645"/>
    </location>
</feature>
<accession>A0A7X5VJ77</accession>
<organism evidence="21 22">
    <name type="scientific">Kribbella shirazensis</name>
    <dbReference type="NCBI Taxonomy" id="1105143"/>
    <lineage>
        <taxon>Bacteria</taxon>
        <taxon>Bacillati</taxon>
        <taxon>Actinomycetota</taxon>
        <taxon>Actinomycetes</taxon>
        <taxon>Propionibacteriales</taxon>
        <taxon>Kribbellaceae</taxon>
        <taxon>Kribbella</taxon>
    </lineage>
</organism>
<dbReference type="SMART" id="SM00958">
    <property type="entry name" value="SecA_PP_bind"/>
    <property type="match status" value="1"/>
</dbReference>
<comment type="cofactor">
    <cofactor evidence="1">
        <name>Zn(2+)</name>
        <dbReference type="ChEBI" id="CHEBI:29105"/>
    </cofactor>
</comment>
<evidence type="ECO:0000256" key="17">
    <source>
        <dbReference type="SAM" id="MobiDB-lite"/>
    </source>
</evidence>
<dbReference type="Pfam" id="PF07516">
    <property type="entry name" value="SecA_SW"/>
    <property type="match status" value="1"/>
</dbReference>
<comment type="caution">
    <text evidence="21">The sequence shown here is derived from an EMBL/GenBank/DDBJ whole genome shotgun (WGS) entry which is preliminary data.</text>
</comment>
<feature type="region of interest" description="Disordered" evidence="17">
    <location>
        <begin position="872"/>
        <end position="987"/>
    </location>
</feature>
<keyword evidence="4 15" id="KW-1003">Cell membrane</keyword>
<proteinExistence type="inferred from homology"/>
<feature type="binding site" evidence="15">
    <location>
        <position position="523"/>
    </location>
    <ligand>
        <name>ATP</name>
        <dbReference type="ChEBI" id="CHEBI:30616"/>
    </ligand>
</feature>
<dbReference type="InterPro" id="IPR020937">
    <property type="entry name" value="SecA_CS"/>
</dbReference>
<dbReference type="InterPro" id="IPR036266">
    <property type="entry name" value="SecA_Wing/Scaffold_sf"/>
</dbReference>
<keyword evidence="10 15" id="KW-0653">Protein transport</keyword>
<evidence type="ECO:0000313" key="22">
    <source>
        <dbReference type="Proteomes" id="UP000555407"/>
    </source>
</evidence>
<dbReference type="PANTHER" id="PTHR30612:SF0">
    <property type="entry name" value="CHLOROPLAST PROTEIN-TRANSPORTING ATPASE"/>
    <property type="match status" value="1"/>
</dbReference>
<evidence type="ECO:0000259" key="20">
    <source>
        <dbReference type="PROSITE" id="PS51196"/>
    </source>
</evidence>
<dbReference type="Pfam" id="PF01043">
    <property type="entry name" value="SecA_PP_bind"/>
    <property type="match status" value="1"/>
</dbReference>
<dbReference type="InterPro" id="IPR014001">
    <property type="entry name" value="Helicase_ATP-bd"/>
</dbReference>
<evidence type="ECO:0000256" key="4">
    <source>
        <dbReference type="ARBA" id="ARBA00022475"/>
    </source>
</evidence>
<keyword evidence="8" id="KW-0862">Zinc</keyword>
<keyword evidence="13 15" id="KW-0472">Membrane</keyword>
<reference evidence="21 22" key="1">
    <citation type="submission" date="2020-03" db="EMBL/GenBank/DDBJ databases">
        <title>Sequencing the genomes of 1000 actinobacteria strains.</title>
        <authorList>
            <person name="Klenk H.-P."/>
        </authorList>
    </citation>
    <scope>NUCLEOTIDE SEQUENCE [LARGE SCALE GENOMIC DNA]</scope>
    <source>
        <strain evidence="21 22">DSM 45490</strain>
    </source>
</reference>
<dbReference type="CDD" id="cd17928">
    <property type="entry name" value="DEXDc_SecA"/>
    <property type="match status" value="1"/>
</dbReference>
<keyword evidence="12 15" id="KW-0811">Translocation</keyword>
<dbReference type="GO" id="GO:0005886">
    <property type="term" value="C:plasma membrane"/>
    <property type="evidence" value="ECO:0007669"/>
    <property type="project" value="UniProtKB-SubCell"/>
</dbReference>
<evidence type="ECO:0000256" key="5">
    <source>
        <dbReference type="ARBA" id="ARBA00022490"/>
    </source>
</evidence>
<dbReference type="HAMAP" id="MF_01382">
    <property type="entry name" value="SecA"/>
    <property type="match status" value="1"/>
</dbReference>
<dbReference type="InterPro" id="IPR011116">
    <property type="entry name" value="SecA_Wing/Scaffold"/>
</dbReference>
<dbReference type="PROSITE" id="PS01312">
    <property type="entry name" value="SECA"/>
    <property type="match status" value="1"/>
</dbReference>
<keyword evidence="3 15" id="KW-0813">Transport</keyword>
<keyword evidence="9 15" id="KW-0067">ATP-binding</keyword>
<evidence type="ECO:0000256" key="15">
    <source>
        <dbReference type="HAMAP-Rule" id="MF_01382"/>
    </source>
</evidence>
<evidence type="ECO:0000256" key="11">
    <source>
        <dbReference type="ARBA" id="ARBA00022967"/>
    </source>
</evidence>
<feature type="compositionally biased region" description="Polar residues" evidence="17">
    <location>
        <begin position="923"/>
        <end position="933"/>
    </location>
</feature>
<name>A0A7X5VJ77_9ACTN</name>
<dbReference type="AlphaFoldDB" id="A0A7X5VJ77"/>
<dbReference type="Gene3D" id="3.40.50.300">
    <property type="entry name" value="P-loop containing nucleotide triphosphate hydrolases"/>
    <property type="match status" value="2"/>
</dbReference>
<dbReference type="GO" id="GO:0005524">
    <property type="term" value="F:ATP binding"/>
    <property type="evidence" value="ECO:0007669"/>
    <property type="project" value="UniProtKB-UniRule"/>
</dbReference>
<evidence type="ECO:0000313" key="21">
    <source>
        <dbReference type="EMBL" id="NIK62069.1"/>
    </source>
</evidence>
<dbReference type="NCBIfam" id="TIGR00963">
    <property type="entry name" value="secA"/>
    <property type="match status" value="1"/>
</dbReference>
<dbReference type="PROSITE" id="PS51196">
    <property type="entry name" value="SECA_MOTOR_DEAD"/>
    <property type="match status" value="1"/>
</dbReference>
<feature type="domain" description="Helicase ATP-binding" evidence="18">
    <location>
        <begin position="87"/>
        <end position="244"/>
    </location>
</feature>
<dbReference type="PRINTS" id="PR00906">
    <property type="entry name" value="SECA"/>
</dbReference>
<dbReference type="SMART" id="SM00957">
    <property type="entry name" value="SecA_DEAD"/>
    <property type="match status" value="1"/>
</dbReference>
<dbReference type="GO" id="GO:0031522">
    <property type="term" value="C:cell envelope Sec protein transport complex"/>
    <property type="evidence" value="ECO:0007669"/>
    <property type="project" value="TreeGrafter"/>
</dbReference>
<dbReference type="PROSITE" id="PS51194">
    <property type="entry name" value="HELICASE_CTER"/>
    <property type="match status" value="1"/>
</dbReference>
<dbReference type="CDD" id="cd18803">
    <property type="entry name" value="SF2_C_secA"/>
    <property type="match status" value="1"/>
</dbReference>
<dbReference type="GO" id="GO:0065002">
    <property type="term" value="P:intracellular protein transmembrane transport"/>
    <property type="evidence" value="ECO:0007669"/>
    <property type="project" value="UniProtKB-UniRule"/>
</dbReference>
<evidence type="ECO:0000256" key="1">
    <source>
        <dbReference type="ARBA" id="ARBA00001947"/>
    </source>
</evidence>
<comment type="catalytic activity">
    <reaction evidence="14 15">
        <text>ATP + H2O + cellular proteinSide 1 = ADP + phosphate + cellular proteinSide 2.</text>
        <dbReference type="EC" id="7.4.2.8"/>
    </reaction>
</comment>
<dbReference type="InterPro" id="IPR001650">
    <property type="entry name" value="Helicase_C-like"/>
</dbReference>
<feature type="binding site" evidence="15">
    <location>
        <position position="85"/>
    </location>
    <ligand>
        <name>ATP</name>
        <dbReference type="ChEBI" id="CHEBI:30616"/>
    </ligand>
</feature>
<dbReference type="InterPro" id="IPR004027">
    <property type="entry name" value="SEC_C_motif"/>
</dbReference>
<evidence type="ECO:0000256" key="8">
    <source>
        <dbReference type="ARBA" id="ARBA00022833"/>
    </source>
</evidence>
<evidence type="ECO:0000256" key="9">
    <source>
        <dbReference type="ARBA" id="ARBA00022840"/>
    </source>
</evidence>
<feature type="domain" description="Helicase C-terminal" evidence="19">
    <location>
        <begin position="445"/>
        <end position="648"/>
    </location>
</feature>
<dbReference type="FunFam" id="3.90.1440.10:FF:000002">
    <property type="entry name" value="Protein translocase subunit SecA"/>
    <property type="match status" value="1"/>
</dbReference>
<dbReference type="Pfam" id="PF07517">
    <property type="entry name" value="SecA_DEAD"/>
    <property type="match status" value="1"/>
</dbReference>
<dbReference type="Pfam" id="PF02810">
    <property type="entry name" value="SEC-C"/>
    <property type="match status" value="1"/>
</dbReference>
<feature type="compositionally biased region" description="Basic and acidic residues" evidence="17">
    <location>
        <begin position="895"/>
        <end position="907"/>
    </location>
</feature>
<dbReference type="InterPro" id="IPR000185">
    <property type="entry name" value="SecA"/>
</dbReference>
<dbReference type="Pfam" id="PF21090">
    <property type="entry name" value="P-loop_SecA"/>
    <property type="match status" value="1"/>
</dbReference>
<dbReference type="SUPFAM" id="SSF81886">
    <property type="entry name" value="Helical scaffold and wing domains of SecA"/>
    <property type="match status" value="1"/>
</dbReference>
<comment type="subcellular location">
    <subcellularLocation>
        <location evidence="15">Cell membrane</location>
        <topology evidence="15">Peripheral membrane protein</topology>
        <orientation evidence="15">Cytoplasmic side</orientation>
    </subcellularLocation>
    <subcellularLocation>
        <location evidence="15">Cytoplasm</location>
    </subcellularLocation>
    <text evidence="15">Distribution is 50-50.</text>
</comment>
<dbReference type="FunFam" id="1.10.3060.10:FF:000002">
    <property type="entry name" value="Preprotein translocase subunit SecA"/>
    <property type="match status" value="1"/>
</dbReference>
<evidence type="ECO:0000259" key="19">
    <source>
        <dbReference type="PROSITE" id="PS51194"/>
    </source>
</evidence>
<keyword evidence="5 15" id="KW-0963">Cytoplasm</keyword>
<dbReference type="InterPro" id="IPR027417">
    <property type="entry name" value="P-loop_NTPase"/>
</dbReference>
<evidence type="ECO:0000256" key="3">
    <source>
        <dbReference type="ARBA" id="ARBA00022448"/>
    </source>
</evidence>
<dbReference type="Gene3D" id="3.10.450.50">
    <property type="match status" value="1"/>
</dbReference>
<dbReference type="GO" id="GO:0005829">
    <property type="term" value="C:cytosol"/>
    <property type="evidence" value="ECO:0007669"/>
    <property type="project" value="TreeGrafter"/>
</dbReference>
<keyword evidence="22" id="KW-1185">Reference proteome</keyword>
<dbReference type="EMBL" id="JAASRO010000001">
    <property type="protein sequence ID" value="NIK62069.1"/>
    <property type="molecule type" value="Genomic_DNA"/>
</dbReference>
<dbReference type="InterPro" id="IPR036670">
    <property type="entry name" value="SecA_X-link_sf"/>
</dbReference>
<keyword evidence="11 15" id="KW-1278">Translocase</keyword>
<sequence>MKVVDKVLRIGEGKILRQLQGIAKMVNSIEDDFKTMSDEELRGQTAEFKQRHENGESLDALLPEAFAVVREAAQRTLHQRHYDVQIMGGAALHMGNIAEMKTGEGKTLVGTLPTYLNALSGKGVHVVTVNDYLAKYQAEWMGRVYHFLGLDYGVILPEMTPGERRIAYAKDITYGTNNEFGFDYLRDNMAQTIEDCVQREHNYAIVDEVDSILVDEARTPLIISGPAEDSKRWYVEMARIANSLKPWTLADEAELKRKNPRITDAEIDDTKRRVADYDVDEKKRTVAILERGIEKVEDRLGIDNLYESANTPLISYLNNALKAKDLFHRDKDYVVVGGGGQEEVLIVDEHTGRTLHGRRYNEGLHQAIEAKEGVEIKEEYQTLATITLQNFFRLYDKLAGMTGTAMTEANEFSKIYKLGVVPIPTNKPMVRADERDLIFRTEDAKFEAVVKDIVEVHATGQPILVGTTSVEKSERLSRMLLKENVKHEVLNAKQHEREAAIVAEAGRKGAVTVATNMAGRGTDIILGGNPEFLADKELRARGIDPAEFPEEYEAEYPAVLEQFEKQVKAEQEEVRGLGGLYVLGTERHESRRIDNQLRGRSGRQGDPGLSRFYLSLEDDLMRLFKREMVDWAMSRNNDDSQPLENKVVTKAIASAQSQVEAQNFETRKNILKYDDVMNRQRHVVYDERRRVLEGADLREQVQDMLEETVTGYVQGATADGFAEDWDLDALFTAMRTLYKSELTEEQLIEEAGGEKAGLTQDFLVERFLEDANAAYERREESLGEEAMRELERQVVLSVLDRKWREHLYEMDYLREGIGLRAMAQRDPLVEYQREGYDMFAAMMESIKEESVGFIFNVEVNVEAAQALAEEAQPAEGLEGRRIQDILTPGAPVAEFDGRTEDGERPQDTPRQAPKLRAKGLSNEPRQQRLTYSAPTIDGDDEVSTHQDAVEDGQLEYAGTPRNAACPCGSGKKYKRCHGDPQSDAYKF</sequence>
<evidence type="ECO:0000256" key="13">
    <source>
        <dbReference type="ARBA" id="ARBA00023136"/>
    </source>
</evidence>
<evidence type="ECO:0000259" key="18">
    <source>
        <dbReference type="PROSITE" id="PS51192"/>
    </source>
</evidence>
<dbReference type="RefSeq" id="WP_167216996.1">
    <property type="nucleotide sequence ID" value="NZ_JAASRO010000001.1"/>
</dbReference>
<dbReference type="SUPFAM" id="SSF52540">
    <property type="entry name" value="P-loop containing nucleoside triphosphate hydrolases"/>
    <property type="match status" value="2"/>
</dbReference>
<dbReference type="InterPro" id="IPR011115">
    <property type="entry name" value="SecA_DEAD"/>
</dbReference>
<dbReference type="FunFam" id="3.40.50.300:FF:000113">
    <property type="entry name" value="Preprotein translocase subunit SecA"/>
    <property type="match status" value="1"/>
</dbReference>
<dbReference type="PANTHER" id="PTHR30612">
    <property type="entry name" value="SECA INNER MEMBRANE COMPONENT OF SEC PROTEIN SECRETION SYSTEM"/>
    <property type="match status" value="1"/>
</dbReference>
<dbReference type="PROSITE" id="PS51192">
    <property type="entry name" value="HELICASE_ATP_BIND_1"/>
    <property type="match status" value="1"/>
</dbReference>
<keyword evidence="7 15" id="KW-0547">Nucleotide-binding</keyword>
<evidence type="ECO:0000256" key="14">
    <source>
        <dbReference type="ARBA" id="ARBA00034006"/>
    </source>
</evidence>
<dbReference type="GO" id="GO:0006605">
    <property type="term" value="P:protein targeting"/>
    <property type="evidence" value="ECO:0007669"/>
    <property type="project" value="UniProtKB-UniRule"/>
</dbReference>
<comment type="similarity">
    <text evidence="2 15 16">Belongs to the SecA family.</text>
</comment>
<evidence type="ECO:0000256" key="2">
    <source>
        <dbReference type="ARBA" id="ARBA00007650"/>
    </source>
</evidence>
<evidence type="ECO:0000256" key="12">
    <source>
        <dbReference type="ARBA" id="ARBA00023010"/>
    </source>
</evidence>
<dbReference type="InterPro" id="IPR014018">
    <property type="entry name" value="SecA_motor_DEAD"/>
</dbReference>
<dbReference type="FunFam" id="3.40.50.300:FF:000334">
    <property type="entry name" value="Protein translocase subunit SecA"/>
    <property type="match status" value="1"/>
</dbReference>
<gene>
    <name evidence="15" type="primary">secA</name>
    <name evidence="21" type="ORF">BJY22_007786</name>
</gene>
<dbReference type="GO" id="GO:0008564">
    <property type="term" value="F:protein-exporting ATPase activity"/>
    <property type="evidence" value="ECO:0007669"/>
    <property type="project" value="UniProtKB-EC"/>
</dbReference>
<dbReference type="Proteomes" id="UP000555407">
    <property type="component" value="Unassembled WGS sequence"/>
</dbReference>
<feature type="binding site" evidence="15">
    <location>
        <begin position="103"/>
        <end position="107"/>
    </location>
    <ligand>
        <name>ATP</name>
        <dbReference type="ChEBI" id="CHEBI:30616"/>
    </ligand>
</feature>
<dbReference type="GO" id="GO:0046872">
    <property type="term" value="F:metal ion binding"/>
    <property type="evidence" value="ECO:0007669"/>
    <property type="project" value="UniProtKB-KW"/>
</dbReference>
<dbReference type="EC" id="7.4.2.8" evidence="15"/>
<dbReference type="Gene3D" id="3.90.1440.10">
    <property type="entry name" value="SecA, preprotein cross-linking domain"/>
    <property type="match status" value="1"/>
</dbReference>
<comment type="subunit">
    <text evidence="15">Monomer and homodimer. Part of the essential Sec protein translocation apparatus which comprises SecA, SecYEG and auxiliary proteins SecDF. Other proteins may also be involved.</text>
</comment>
<dbReference type="InterPro" id="IPR044722">
    <property type="entry name" value="SecA_SF2_C"/>
</dbReference>
<keyword evidence="6" id="KW-0479">Metal-binding</keyword>
<evidence type="ECO:0000256" key="7">
    <source>
        <dbReference type="ARBA" id="ARBA00022741"/>
    </source>
</evidence>
<dbReference type="InterPro" id="IPR011130">
    <property type="entry name" value="SecA_preprotein_X-link_dom"/>
</dbReference>
<dbReference type="Gene3D" id="1.10.3060.10">
    <property type="entry name" value="Helical scaffold and wing domains of SecA"/>
    <property type="match status" value="1"/>
</dbReference>
<dbReference type="SUPFAM" id="SSF81767">
    <property type="entry name" value="Pre-protein crosslinking domain of SecA"/>
    <property type="match status" value="1"/>
</dbReference>
<evidence type="ECO:0000256" key="10">
    <source>
        <dbReference type="ARBA" id="ARBA00022927"/>
    </source>
</evidence>
<evidence type="ECO:0000256" key="16">
    <source>
        <dbReference type="RuleBase" id="RU003874"/>
    </source>
</evidence>
<protein>
    <recommendedName>
        <fullName evidence="15 16">Protein translocase subunit SecA</fullName>
        <ecNumber evidence="15">7.4.2.8</ecNumber>
    </recommendedName>
</protein>
<dbReference type="GO" id="GO:0043952">
    <property type="term" value="P:protein transport by the Sec complex"/>
    <property type="evidence" value="ECO:0007669"/>
    <property type="project" value="UniProtKB-ARBA"/>
</dbReference>
<dbReference type="NCBIfam" id="NF009538">
    <property type="entry name" value="PRK12904.1"/>
    <property type="match status" value="1"/>
</dbReference>